<evidence type="ECO:0000313" key="3">
    <source>
        <dbReference type="Proteomes" id="UP001151478"/>
    </source>
</evidence>
<protein>
    <submittedName>
        <fullName evidence="2">Uncharacterized protein</fullName>
    </submittedName>
</protein>
<keyword evidence="1" id="KW-0812">Transmembrane</keyword>
<dbReference type="EMBL" id="JAOSLC020000003">
    <property type="protein sequence ID" value="MDD7915844.1"/>
    <property type="molecule type" value="Genomic_DNA"/>
</dbReference>
<evidence type="ECO:0000313" key="2">
    <source>
        <dbReference type="EMBL" id="MDD7915844.1"/>
    </source>
</evidence>
<proteinExistence type="predicted"/>
<keyword evidence="3" id="KW-1185">Reference proteome</keyword>
<keyword evidence="1" id="KW-1133">Transmembrane helix</keyword>
<evidence type="ECO:0000256" key="1">
    <source>
        <dbReference type="SAM" id="Phobius"/>
    </source>
</evidence>
<gene>
    <name evidence="2" type="ORF">N5A56_016070</name>
</gene>
<name>A0ABT5SDD3_9FLAO</name>
<sequence>MSLLILIPFIIPPIIIVLLLGFYLSYQKLKESEREHFKHLYLELDSEKKKAHQLKNITERIKIINNSTQRKILQIKVDIFNIDFSLSEVFK</sequence>
<accession>A0ABT5SDD3</accession>
<dbReference type="Proteomes" id="UP001151478">
    <property type="component" value="Unassembled WGS sequence"/>
</dbReference>
<feature type="transmembrane region" description="Helical" evidence="1">
    <location>
        <begin position="6"/>
        <end position="26"/>
    </location>
</feature>
<reference evidence="2" key="1">
    <citation type="submission" date="2023-02" db="EMBL/GenBank/DDBJ databases">
        <title>Polaribacter ponticola sp. nov., isolated from seawater.</title>
        <authorList>
            <person name="Baek J.H."/>
            <person name="Kim J.M."/>
            <person name="Choi D.G."/>
            <person name="Jeon C.O."/>
        </authorList>
    </citation>
    <scope>NUCLEOTIDE SEQUENCE</scope>
    <source>
        <strain evidence="2">MSW5</strain>
    </source>
</reference>
<comment type="caution">
    <text evidence="2">The sequence shown here is derived from an EMBL/GenBank/DDBJ whole genome shotgun (WGS) entry which is preliminary data.</text>
</comment>
<dbReference type="RefSeq" id="WP_265726435.1">
    <property type="nucleotide sequence ID" value="NZ_JAOSLC020000003.1"/>
</dbReference>
<organism evidence="2 3">
    <name type="scientific">Polaribacter ponticola</name>
    <dbReference type="NCBI Taxonomy" id="2978475"/>
    <lineage>
        <taxon>Bacteria</taxon>
        <taxon>Pseudomonadati</taxon>
        <taxon>Bacteroidota</taxon>
        <taxon>Flavobacteriia</taxon>
        <taxon>Flavobacteriales</taxon>
        <taxon>Flavobacteriaceae</taxon>
    </lineage>
</organism>
<keyword evidence="1" id="KW-0472">Membrane</keyword>